<evidence type="ECO:0000313" key="4">
    <source>
        <dbReference type="EMBL" id="KKX99814.1"/>
    </source>
</evidence>
<evidence type="ECO:0000313" key="5">
    <source>
        <dbReference type="Proteomes" id="UP000034407"/>
    </source>
</evidence>
<dbReference type="InterPro" id="IPR002491">
    <property type="entry name" value="ABC_transptr_periplasmic_BD"/>
</dbReference>
<comment type="caution">
    <text evidence="4">The sequence shown here is derived from an EMBL/GenBank/DDBJ whole genome shotgun (WGS) entry which is preliminary data.</text>
</comment>
<sequence>MKISKKIKLSLLSLVIGLSFVGCSKTQIKTEDTTTIKVEKTNETKDDYYPVTITTHNSNKEEIKVTIKEKPKKALAVYQDSIETMLALGLEDNIVAAAGLDHKVKDEYQEAFKKVKYLDEFTPSKENTMMLQPDLIVGWDSLFTDKTLGTVDFWQDKGTNTYMALNSGAVEHKTIKNECEDILNIGKIFNVEDKAKKIVDNINKKVNEVVESEKGKKQQTTLIVEFLDDKISGYGKSTLGGDMVTKLGAKLLNEDGNSLSKEDLVKLNPDSIFVVYMNRDDDSKKAEETKNLVMNDKALQSLNAVKNNRVYPIELGQMYCSGVRTIDGIETFANGLYPSK</sequence>
<dbReference type="PROSITE" id="PS51257">
    <property type="entry name" value="PROKAR_LIPOPROTEIN"/>
    <property type="match status" value="1"/>
</dbReference>
<dbReference type="Proteomes" id="UP000034407">
    <property type="component" value="Unassembled WGS sequence"/>
</dbReference>
<name>A0A0M3DAX8_9FIRM</name>
<feature type="signal peptide" evidence="2">
    <location>
        <begin position="1"/>
        <end position="24"/>
    </location>
</feature>
<dbReference type="RefSeq" id="WP_046824423.1">
    <property type="nucleotide sequence ID" value="NZ_LBBT01000363.1"/>
</dbReference>
<keyword evidence="2" id="KW-0732">Signal</keyword>
<dbReference type="PATRIC" id="fig|1629550.3.peg.3082"/>
<dbReference type="PROSITE" id="PS50983">
    <property type="entry name" value="FE_B12_PBP"/>
    <property type="match status" value="1"/>
</dbReference>
<dbReference type="AlphaFoldDB" id="A0A0M3DAX8"/>
<accession>A0A0M3DAX8</accession>
<reference evidence="4 5" key="1">
    <citation type="submission" date="2015-04" db="EMBL/GenBank/DDBJ databases">
        <title>Microcin producing Clostridium sp. JC272T.</title>
        <authorList>
            <person name="Jyothsna T."/>
            <person name="Sasikala C."/>
            <person name="Ramana C."/>
        </authorList>
    </citation>
    <scope>NUCLEOTIDE SEQUENCE [LARGE SCALE GENOMIC DNA]</scope>
    <source>
        <strain evidence="4 5">JC272</strain>
    </source>
</reference>
<evidence type="ECO:0000256" key="1">
    <source>
        <dbReference type="ARBA" id="ARBA00008814"/>
    </source>
</evidence>
<dbReference type="Gene3D" id="3.40.50.1980">
    <property type="entry name" value="Nitrogenase molybdenum iron protein domain"/>
    <property type="match status" value="2"/>
</dbReference>
<evidence type="ECO:0000259" key="3">
    <source>
        <dbReference type="PROSITE" id="PS50983"/>
    </source>
</evidence>
<comment type="similarity">
    <text evidence="1">Belongs to the bacterial solute-binding protein 8 family.</text>
</comment>
<dbReference type="Pfam" id="PF01497">
    <property type="entry name" value="Peripla_BP_2"/>
    <property type="match status" value="1"/>
</dbReference>
<protein>
    <submittedName>
        <fullName evidence="4">Iron ABC transporter substrate-binding protein</fullName>
    </submittedName>
</protein>
<dbReference type="OrthoDB" id="89746at2"/>
<proteinExistence type="inferred from homology"/>
<evidence type="ECO:0000256" key="2">
    <source>
        <dbReference type="SAM" id="SignalP"/>
    </source>
</evidence>
<dbReference type="SUPFAM" id="SSF53807">
    <property type="entry name" value="Helical backbone' metal receptor"/>
    <property type="match status" value="1"/>
</dbReference>
<keyword evidence="5" id="KW-1185">Reference proteome</keyword>
<feature type="domain" description="Fe/B12 periplasmic-binding" evidence="3">
    <location>
        <begin position="73"/>
        <end position="340"/>
    </location>
</feature>
<dbReference type="PANTHER" id="PTHR30535:SF7">
    <property type="entry name" value="IRON(III) DICITRATE-BINDING PROTEIN"/>
    <property type="match status" value="1"/>
</dbReference>
<dbReference type="InterPro" id="IPR050902">
    <property type="entry name" value="ABC_Transporter_SBP"/>
</dbReference>
<organism evidence="4 5">
    <name type="scientific">Paraclostridium benzoelyticum</name>
    <dbReference type="NCBI Taxonomy" id="1629550"/>
    <lineage>
        <taxon>Bacteria</taxon>
        <taxon>Bacillati</taxon>
        <taxon>Bacillota</taxon>
        <taxon>Clostridia</taxon>
        <taxon>Peptostreptococcales</taxon>
        <taxon>Peptostreptococcaceae</taxon>
        <taxon>Paraclostridium</taxon>
    </lineage>
</organism>
<feature type="chain" id="PRO_5038922830" evidence="2">
    <location>
        <begin position="25"/>
        <end position="340"/>
    </location>
</feature>
<dbReference type="PANTHER" id="PTHR30535">
    <property type="entry name" value="VITAMIN B12-BINDING PROTEIN"/>
    <property type="match status" value="1"/>
</dbReference>
<gene>
    <name evidence="4" type="ORF">VN21_17610</name>
</gene>
<dbReference type="EMBL" id="LBBT01000363">
    <property type="protein sequence ID" value="KKX99814.1"/>
    <property type="molecule type" value="Genomic_DNA"/>
</dbReference>